<keyword evidence="2" id="KW-1185">Reference proteome</keyword>
<dbReference type="EMBL" id="CP132507">
    <property type="protein sequence ID" value="WNO05990.1"/>
    <property type="molecule type" value="Genomic_DNA"/>
</dbReference>
<dbReference type="Proteomes" id="UP001302257">
    <property type="component" value="Chromosome"/>
</dbReference>
<sequence length="129" mass="14345">MELMPPVTKQYNYEALAHAVSVWWSIEKSEPWVAKGYSSCAPGHKNAVSSRQWDSASSVLDDELEKNTADIIGSCMDRLEHVERALVTYGLCGQHSSWVSDMDPLRAQTRYEGALLSLAMAARREGVDV</sequence>
<evidence type="ECO:0000313" key="1">
    <source>
        <dbReference type="EMBL" id="WNO05990.1"/>
    </source>
</evidence>
<evidence type="ECO:0000313" key="2">
    <source>
        <dbReference type="Proteomes" id="UP001302257"/>
    </source>
</evidence>
<name>A0ABZ0B2Z5_9BURK</name>
<reference evidence="1 2" key="1">
    <citation type="submission" date="2023-08" db="EMBL/GenBank/DDBJ databases">
        <title>Rhodoferax potami sp. nov. and Rhodoferax mekongensis sp. nov., isolated from the Mekong River in Thailand.</title>
        <authorList>
            <person name="Kitikhun S."/>
            <person name="Charoenyingcharoen P."/>
            <person name="Siriarchawattana P."/>
            <person name="Likhitrattanapisal S."/>
            <person name="Nilsakha T."/>
            <person name="Chanpet A."/>
            <person name="Rattanawaree P."/>
            <person name="Ingsriswang S."/>
        </authorList>
    </citation>
    <scope>NUCLEOTIDE SEQUENCE [LARGE SCALE GENOMIC DNA]</scope>
    <source>
        <strain evidence="1 2">TBRC 17307</strain>
    </source>
</reference>
<protein>
    <submittedName>
        <fullName evidence="1">Uncharacterized protein</fullName>
    </submittedName>
</protein>
<gene>
    <name evidence="1" type="ORF">RAN89_06060</name>
</gene>
<accession>A0ABZ0B2Z5</accession>
<organism evidence="1 2">
    <name type="scientific">Rhodoferax mekongensis</name>
    <dbReference type="NCBI Taxonomy" id="3068341"/>
    <lineage>
        <taxon>Bacteria</taxon>
        <taxon>Pseudomonadati</taxon>
        <taxon>Pseudomonadota</taxon>
        <taxon>Betaproteobacteria</taxon>
        <taxon>Burkholderiales</taxon>
        <taxon>Comamonadaceae</taxon>
        <taxon>Rhodoferax</taxon>
    </lineage>
</organism>
<proteinExistence type="predicted"/>
<dbReference type="RefSeq" id="WP_313868712.1">
    <property type="nucleotide sequence ID" value="NZ_CP132507.1"/>
</dbReference>